<gene>
    <name evidence="4" type="primary">phaB_2</name>
    <name evidence="4" type="ORF">LMG18101_03474</name>
</gene>
<keyword evidence="5" id="KW-1185">Reference proteome</keyword>
<dbReference type="Proteomes" id="UP001189757">
    <property type="component" value="Unassembled WGS sequence"/>
</dbReference>
<dbReference type="Pfam" id="PF13561">
    <property type="entry name" value="adh_short_C2"/>
    <property type="match status" value="1"/>
</dbReference>
<dbReference type="PRINTS" id="PR00081">
    <property type="entry name" value="GDHRDH"/>
</dbReference>
<dbReference type="InterPro" id="IPR011283">
    <property type="entry name" value="Acetoacetyl-CoA_reductase"/>
</dbReference>
<feature type="domain" description="Ketoreductase" evidence="3">
    <location>
        <begin position="5"/>
        <end position="185"/>
    </location>
</feature>
<evidence type="ECO:0000256" key="1">
    <source>
        <dbReference type="ARBA" id="ARBA00006484"/>
    </source>
</evidence>
<dbReference type="Gene3D" id="3.40.50.720">
    <property type="entry name" value="NAD(P)-binding Rossmann-like Domain"/>
    <property type="match status" value="1"/>
</dbReference>
<dbReference type="SMART" id="SM00822">
    <property type="entry name" value="PKS_KR"/>
    <property type="match status" value="1"/>
</dbReference>
<reference evidence="4 5" key="1">
    <citation type="submission" date="2023-07" db="EMBL/GenBank/DDBJ databases">
        <authorList>
            <person name="Peeters C."/>
        </authorList>
    </citation>
    <scope>NUCLEOTIDE SEQUENCE [LARGE SCALE GENOMIC DNA]</scope>
    <source>
        <strain evidence="4 5">LMG 18101</strain>
    </source>
</reference>
<organism evidence="4 5">
    <name type="scientific">Ralstonia flaminis</name>
    <dbReference type="NCBI Taxonomy" id="3058597"/>
    <lineage>
        <taxon>Bacteria</taxon>
        <taxon>Pseudomonadati</taxon>
        <taxon>Pseudomonadota</taxon>
        <taxon>Betaproteobacteria</taxon>
        <taxon>Burkholderiales</taxon>
        <taxon>Burkholderiaceae</taxon>
        <taxon>Ralstonia</taxon>
    </lineage>
</organism>
<dbReference type="RefSeq" id="WP_199030484.1">
    <property type="nucleotide sequence ID" value="NZ_CATZLL010000011.1"/>
</dbReference>
<dbReference type="PRINTS" id="PR00080">
    <property type="entry name" value="SDRFAMILY"/>
</dbReference>
<dbReference type="EMBL" id="CATZLL010000011">
    <property type="protein sequence ID" value="CAJ0818042.1"/>
    <property type="molecule type" value="Genomic_DNA"/>
</dbReference>
<evidence type="ECO:0000313" key="5">
    <source>
        <dbReference type="Proteomes" id="UP001189757"/>
    </source>
</evidence>
<accession>A0ABM9K998</accession>
<evidence type="ECO:0000259" key="3">
    <source>
        <dbReference type="SMART" id="SM00822"/>
    </source>
</evidence>
<dbReference type="SUPFAM" id="SSF51735">
    <property type="entry name" value="NAD(P)-binding Rossmann-fold domains"/>
    <property type="match status" value="1"/>
</dbReference>
<dbReference type="PROSITE" id="PS00061">
    <property type="entry name" value="ADH_SHORT"/>
    <property type="match status" value="1"/>
</dbReference>
<comment type="caution">
    <text evidence="4">The sequence shown here is derived from an EMBL/GenBank/DDBJ whole genome shotgun (WGS) entry which is preliminary data.</text>
</comment>
<name>A0ABM9K998_9RALS</name>
<dbReference type="PANTHER" id="PTHR42879">
    <property type="entry name" value="3-OXOACYL-(ACYL-CARRIER-PROTEIN) REDUCTASE"/>
    <property type="match status" value="1"/>
</dbReference>
<evidence type="ECO:0000313" key="4">
    <source>
        <dbReference type="EMBL" id="CAJ0818042.1"/>
    </source>
</evidence>
<keyword evidence="2 4" id="KW-0560">Oxidoreductase</keyword>
<dbReference type="InterPro" id="IPR057326">
    <property type="entry name" value="KR_dom"/>
</dbReference>
<dbReference type="InterPro" id="IPR020904">
    <property type="entry name" value="Sc_DH/Rdtase_CS"/>
</dbReference>
<dbReference type="EC" id="1.1.1.36" evidence="4"/>
<dbReference type="PANTHER" id="PTHR42879:SF2">
    <property type="entry name" value="3-OXOACYL-[ACYL-CARRIER-PROTEIN] REDUCTASE FABG"/>
    <property type="match status" value="1"/>
</dbReference>
<protein>
    <submittedName>
        <fullName evidence="4">Acetoacetyl-CoA reductase</fullName>
        <ecNumber evidence="4">1.1.1.36</ecNumber>
    </submittedName>
</protein>
<dbReference type="CDD" id="cd05333">
    <property type="entry name" value="BKR_SDR_c"/>
    <property type="match status" value="1"/>
</dbReference>
<sequence>MTTDRIALITGGMGGLGEAIAVRLHAHGHRVVVTHSLGNAHVAAWLAEQQAHGRAFQAFAVDVADYEACQRCAAEVVTKVGPVDILVNNAGITQDVTFKRMTLEAWRNVLATDLDSVFNMTKPLYDGMIARGWGRVINISSVNGSKGAFGQTNYSAAKAGIHGFTKALALECAAKGVTVNTVSPGYLATRMTRDIPEDVMQQRILPQIPLGRLGRPEEVAALVAFLCTEDAAYLTGANLAVNGGLHMQ</sequence>
<proteinExistence type="inferred from homology"/>
<comment type="similarity">
    <text evidence="1">Belongs to the short-chain dehydrogenases/reductases (SDR) family.</text>
</comment>
<dbReference type="InterPro" id="IPR036291">
    <property type="entry name" value="NAD(P)-bd_dom_sf"/>
</dbReference>
<dbReference type="InterPro" id="IPR002347">
    <property type="entry name" value="SDR_fam"/>
</dbReference>
<dbReference type="NCBIfam" id="NF009464">
    <property type="entry name" value="PRK12824.1"/>
    <property type="match status" value="1"/>
</dbReference>
<dbReference type="InterPro" id="IPR050259">
    <property type="entry name" value="SDR"/>
</dbReference>
<dbReference type="GO" id="GO:0018454">
    <property type="term" value="F:acetoacetyl-CoA reductase activity"/>
    <property type="evidence" value="ECO:0007669"/>
    <property type="project" value="UniProtKB-EC"/>
</dbReference>
<evidence type="ECO:0000256" key="2">
    <source>
        <dbReference type="ARBA" id="ARBA00023002"/>
    </source>
</evidence>
<dbReference type="NCBIfam" id="NF009466">
    <property type="entry name" value="PRK12826.1-2"/>
    <property type="match status" value="1"/>
</dbReference>
<dbReference type="NCBIfam" id="TIGR01829">
    <property type="entry name" value="AcAcCoA_reduct"/>
    <property type="match status" value="1"/>
</dbReference>